<dbReference type="AlphaFoldDB" id="A0A176Y8E9"/>
<sequence length="72" mass="8090">MPIMTKATTYTVKARNFEYRVKPTLEAAVSVAREKVWPFAPDEKVRVYHGAELVGEIKPTSDVREGGIRRAA</sequence>
<comment type="caution">
    <text evidence="1">The sequence shown here is derived from an EMBL/GenBank/DDBJ whole genome shotgun (WGS) entry which is preliminary data.</text>
</comment>
<organism evidence="1 2">
    <name type="scientific">Bradyrhizobium centrolobii</name>
    <dbReference type="NCBI Taxonomy" id="1505087"/>
    <lineage>
        <taxon>Bacteria</taxon>
        <taxon>Pseudomonadati</taxon>
        <taxon>Pseudomonadota</taxon>
        <taxon>Alphaproteobacteria</taxon>
        <taxon>Hyphomicrobiales</taxon>
        <taxon>Nitrobacteraceae</taxon>
        <taxon>Bradyrhizobium</taxon>
    </lineage>
</organism>
<evidence type="ECO:0000313" key="1">
    <source>
        <dbReference type="EMBL" id="OAE96994.1"/>
    </source>
</evidence>
<accession>A0A176Y8E9</accession>
<name>A0A176Y8E9_9BRAD</name>
<proteinExistence type="predicted"/>
<dbReference type="Proteomes" id="UP000076959">
    <property type="component" value="Unassembled WGS sequence"/>
</dbReference>
<gene>
    <name evidence="1" type="ORF">AYJ54_36145</name>
</gene>
<keyword evidence="2" id="KW-1185">Reference proteome</keyword>
<reference evidence="1 2" key="1">
    <citation type="submission" date="2016-03" db="EMBL/GenBank/DDBJ databases">
        <title>Draft Genome Sequence of the Strain BR 10245 (Bradyrhizobium sp.) isolated from nodules of Centrolobium paraense.</title>
        <authorList>
            <person name="Simoes-Araujo J.L.Sr."/>
            <person name="Barauna A.C."/>
            <person name="Silva K."/>
            <person name="Zilli J.E."/>
        </authorList>
    </citation>
    <scope>NUCLEOTIDE SEQUENCE [LARGE SCALE GENOMIC DNA]</scope>
    <source>
        <strain evidence="1 2">BR 10245</strain>
    </source>
</reference>
<dbReference type="EMBL" id="LUUB01000128">
    <property type="protein sequence ID" value="OAE96994.1"/>
    <property type="molecule type" value="Genomic_DNA"/>
</dbReference>
<evidence type="ECO:0000313" key="2">
    <source>
        <dbReference type="Proteomes" id="UP000076959"/>
    </source>
</evidence>
<protein>
    <submittedName>
        <fullName evidence="1">Uncharacterized protein</fullName>
    </submittedName>
</protein>